<comment type="caution">
    <text evidence="1">The sequence shown here is derived from an EMBL/GenBank/DDBJ whole genome shotgun (WGS) entry which is preliminary data.</text>
</comment>
<evidence type="ECO:0000313" key="1">
    <source>
        <dbReference type="EMBL" id="PKI73801.1"/>
    </source>
</evidence>
<reference evidence="1 2" key="1">
    <citation type="submission" date="2017-11" db="EMBL/GenBank/DDBJ databases">
        <title>De-novo sequencing of pomegranate (Punica granatum L.) genome.</title>
        <authorList>
            <person name="Akparov Z."/>
            <person name="Amiraslanov A."/>
            <person name="Hajiyeva S."/>
            <person name="Abbasov M."/>
            <person name="Kaur K."/>
            <person name="Hamwieh A."/>
            <person name="Solovyev V."/>
            <person name="Salamov A."/>
            <person name="Braich B."/>
            <person name="Kosarev P."/>
            <person name="Mahmoud A."/>
            <person name="Hajiyev E."/>
            <person name="Babayeva S."/>
            <person name="Izzatullayeva V."/>
            <person name="Mammadov A."/>
            <person name="Mammadov A."/>
            <person name="Sharifova S."/>
            <person name="Ojaghi J."/>
            <person name="Eynullazada K."/>
            <person name="Bayramov B."/>
            <person name="Abdulazimova A."/>
            <person name="Shahmuradov I."/>
        </authorList>
    </citation>
    <scope>NUCLEOTIDE SEQUENCE [LARGE SCALE GENOMIC DNA]</scope>
    <source>
        <strain evidence="2">cv. AG2017</strain>
        <tissue evidence="1">Leaf</tissue>
    </source>
</reference>
<accession>A0A2I0KZB4</accession>
<organism evidence="1 2">
    <name type="scientific">Punica granatum</name>
    <name type="common">Pomegranate</name>
    <dbReference type="NCBI Taxonomy" id="22663"/>
    <lineage>
        <taxon>Eukaryota</taxon>
        <taxon>Viridiplantae</taxon>
        <taxon>Streptophyta</taxon>
        <taxon>Embryophyta</taxon>
        <taxon>Tracheophyta</taxon>
        <taxon>Spermatophyta</taxon>
        <taxon>Magnoliopsida</taxon>
        <taxon>eudicotyledons</taxon>
        <taxon>Gunneridae</taxon>
        <taxon>Pentapetalae</taxon>
        <taxon>rosids</taxon>
        <taxon>malvids</taxon>
        <taxon>Myrtales</taxon>
        <taxon>Lythraceae</taxon>
        <taxon>Punica</taxon>
    </lineage>
</organism>
<name>A0A2I0KZB4_PUNGR</name>
<evidence type="ECO:0000313" key="2">
    <source>
        <dbReference type="Proteomes" id="UP000233551"/>
    </source>
</evidence>
<sequence length="195" mass="21287">MGRLDELTLGGGLTSLHWKGGPASLSFKGQRKYKYLTHMVLNLAREVCCLHFDFYNSAQVGMQGVQANRTGHRFGFRSNRSNWPVRSGSDNNGMNWSTSTSAHPSAWASDNSPLTGGHVWISYLGRPLAHGLCLTPLYFLLCSPLPDDSSNVVDSADGFGAVVEPAEVADGEIMSNGTTWLYVVTQIHCILSTRH</sequence>
<proteinExistence type="predicted"/>
<dbReference type="Proteomes" id="UP000233551">
    <property type="component" value="Unassembled WGS sequence"/>
</dbReference>
<protein>
    <submittedName>
        <fullName evidence="1">Uncharacterized protein</fullName>
    </submittedName>
</protein>
<dbReference type="AlphaFoldDB" id="A0A2I0KZB4"/>
<keyword evidence="2" id="KW-1185">Reference proteome</keyword>
<gene>
    <name evidence="1" type="ORF">CRG98_005785</name>
</gene>
<dbReference type="EMBL" id="PGOL01000250">
    <property type="protein sequence ID" value="PKI73801.1"/>
    <property type="molecule type" value="Genomic_DNA"/>
</dbReference>